<dbReference type="PANTHER" id="PTHR43071:SF2">
    <property type="entry name" value="2-AMINO-4-HYDROXY-6-HYDROXYMETHYLDIHYDROPTERIDINE PYROPHOSPHOKINASE"/>
    <property type="match status" value="1"/>
</dbReference>
<dbReference type="Pfam" id="PF01288">
    <property type="entry name" value="HPPK"/>
    <property type="match status" value="1"/>
</dbReference>
<dbReference type="NCBIfam" id="TIGR01498">
    <property type="entry name" value="folK"/>
    <property type="match status" value="1"/>
</dbReference>
<comment type="caution">
    <text evidence="9">The sequence shown here is derived from an EMBL/GenBank/DDBJ whole genome shotgun (WGS) entry which is preliminary data.</text>
</comment>
<dbReference type="InterPro" id="IPR000550">
    <property type="entry name" value="Hppk"/>
</dbReference>
<dbReference type="GO" id="GO:0005524">
    <property type="term" value="F:ATP binding"/>
    <property type="evidence" value="ECO:0007669"/>
    <property type="project" value="UniProtKB-KW"/>
</dbReference>
<dbReference type="GO" id="GO:0046656">
    <property type="term" value="P:folic acid biosynthetic process"/>
    <property type="evidence" value="ECO:0007669"/>
    <property type="project" value="UniProtKB-KW"/>
</dbReference>
<evidence type="ECO:0000256" key="2">
    <source>
        <dbReference type="ARBA" id="ARBA00013253"/>
    </source>
</evidence>
<evidence type="ECO:0000256" key="5">
    <source>
        <dbReference type="ARBA" id="ARBA00022777"/>
    </source>
</evidence>
<dbReference type="SUPFAM" id="SSF55083">
    <property type="entry name" value="6-hydroxymethyl-7,8-dihydropterin pyrophosphokinase, HPPK"/>
    <property type="match status" value="1"/>
</dbReference>
<name>A0A443Z570_9GAMM</name>
<keyword evidence="4" id="KW-0547">Nucleotide-binding</keyword>
<accession>A0A443Z570</accession>
<dbReference type="EMBL" id="RSFE01000003">
    <property type="protein sequence ID" value="RWU11774.1"/>
    <property type="molecule type" value="Genomic_DNA"/>
</dbReference>
<keyword evidence="5 9" id="KW-0418">Kinase</keyword>
<evidence type="ECO:0000256" key="3">
    <source>
        <dbReference type="ARBA" id="ARBA00022679"/>
    </source>
</evidence>
<dbReference type="EC" id="2.7.6.3" evidence="2"/>
<organism evidence="9 10">
    <name type="scientific">Pseudidiomarina gelatinasegens</name>
    <dbReference type="NCBI Taxonomy" id="2487740"/>
    <lineage>
        <taxon>Bacteria</taxon>
        <taxon>Pseudomonadati</taxon>
        <taxon>Pseudomonadota</taxon>
        <taxon>Gammaproteobacteria</taxon>
        <taxon>Alteromonadales</taxon>
        <taxon>Idiomarinaceae</taxon>
        <taxon>Pseudidiomarina</taxon>
    </lineage>
</organism>
<dbReference type="Proteomes" id="UP000288789">
    <property type="component" value="Unassembled WGS sequence"/>
</dbReference>
<dbReference type="OrthoDB" id="9790168at2"/>
<keyword evidence="3 9" id="KW-0808">Transferase</keyword>
<sequence length="182" mass="20435">MSTVWFGIGSNRDRERFVRAGISALHDAFATSDQPMYVSRVFESDAVGFSGNRFFNLVASVTTDLGVESVSAICKDIERQHGHVDGATRFSPRTLDIDILLYDDLISESPVQLPRAEILTNAFVLWPLAEISPNNRHPQTGKSFAEHWQNYRGEQVLEPLSFEFDALPHLKLIQPSTRKSLS</sequence>
<proteinExistence type="predicted"/>
<dbReference type="Gene3D" id="3.30.70.560">
    <property type="entry name" value="7,8-Dihydro-6-hydroxymethylpterin-pyrophosphokinase HPPK"/>
    <property type="match status" value="1"/>
</dbReference>
<evidence type="ECO:0000256" key="1">
    <source>
        <dbReference type="ARBA" id="ARBA00005051"/>
    </source>
</evidence>
<dbReference type="PANTHER" id="PTHR43071">
    <property type="entry name" value="2-AMINO-4-HYDROXY-6-HYDROXYMETHYLDIHYDROPTERIDINE PYROPHOSPHOKINASE"/>
    <property type="match status" value="1"/>
</dbReference>
<keyword evidence="10" id="KW-1185">Reference proteome</keyword>
<evidence type="ECO:0000313" key="10">
    <source>
        <dbReference type="Proteomes" id="UP000288789"/>
    </source>
</evidence>
<feature type="domain" description="7,8-dihydro-6-hydroxymethylpterin-pyrophosphokinase" evidence="8">
    <location>
        <begin position="6"/>
        <end position="133"/>
    </location>
</feature>
<dbReference type="UniPathway" id="UPA00077">
    <property type="reaction ID" value="UER00155"/>
</dbReference>
<reference evidence="9 10" key="1">
    <citation type="submission" date="2018-12" db="EMBL/GenBank/DDBJ databases">
        <authorList>
            <person name="Li A."/>
            <person name="Zhang M."/>
            <person name="Zhu H."/>
        </authorList>
    </citation>
    <scope>NUCLEOTIDE SEQUENCE [LARGE SCALE GENOMIC DNA]</scope>
    <source>
        <strain evidence="9 10">R04H25</strain>
    </source>
</reference>
<dbReference type="InterPro" id="IPR035907">
    <property type="entry name" value="Hppk_sf"/>
</dbReference>
<dbReference type="RefSeq" id="WP_128352058.1">
    <property type="nucleotide sequence ID" value="NZ_JBLXIM010000001.1"/>
</dbReference>
<evidence type="ECO:0000259" key="8">
    <source>
        <dbReference type="Pfam" id="PF01288"/>
    </source>
</evidence>
<evidence type="ECO:0000256" key="4">
    <source>
        <dbReference type="ARBA" id="ARBA00022741"/>
    </source>
</evidence>
<comment type="pathway">
    <text evidence="1">Cofactor biosynthesis; tetrahydrofolate biosynthesis; 2-amino-4-hydroxy-6-hydroxymethyl-7,8-dihydropteridine diphosphate from 7,8-dihydroneopterin triphosphate: step 4/4.</text>
</comment>
<keyword evidence="6" id="KW-0067">ATP-binding</keyword>
<evidence type="ECO:0000256" key="7">
    <source>
        <dbReference type="ARBA" id="ARBA00022909"/>
    </source>
</evidence>
<dbReference type="GO" id="GO:0003848">
    <property type="term" value="F:2-amino-4-hydroxy-6-hydroxymethyldihydropteridine diphosphokinase activity"/>
    <property type="evidence" value="ECO:0007669"/>
    <property type="project" value="UniProtKB-EC"/>
</dbReference>
<dbReference type="GO" id="GO:0016301">
    <property type="term" value="F:kinase activity"/>
    <property type="evidence" value="ECO:0007669"/>
    <property type="project" value="UniProtKB-KW"/>
</dbReference>
<keyword evidence="7" id="KW-0289">Folate biosynthesis</keyword>
<gene>
    <name evidence="9" type="primary">folK</name>
    <name evidence="9" type="ORF">EGC76_05830</name>
</gene>
<dbReference type="AlphaFoldDB" id="A0A443Z570"/>
<dbReference type="GO" id="GO:0046654">
    <property type="term" value="P:tetrahydrofolate biosynthetic process"/>
    <property type="evidence" value="ECO:0007669"/>
    <property type="project" value="UniProtKB-UniPathway"/>
</dbReference>
<protein>
    <recommendedName>
        <fullName evidence="2">2-amino-4-hydroxy-6-hydroxymethyldihydropteridine diphosphokinase</fullName>
        <ecNumber evidence="2">2.7.6.3</ecNumber>
    </recommendedName>
</protein>
<evidence type="ECO:0000313" key="9">
    <source>
        <dbReference type="EMBL" id="RWU11774.1"/>
    </source>
</evidence>
<evidence type="ECO:0000256" key="6">
    <source>
        <dbReference type="ARBA" id="ARBA00022840"/>
    </source>
</evidence>
<dbReference type="CDD" id="cd00483">
    <property type="entry name" value="HPPK"/>
    <property type="match status" value="1"/>
</dbReference>